<dbReference type="Pfam" id="PF00797">
    <property type="entry name" value="Acetyltransf_2"/>
    <property type="match status" value="1"/>
</dbReference>
<dbReference type="Proteomes" id="UP001321453">
    <property type="component" value="Unassembled WGS sequence"/>
</dbReference>
<comment type="caution">
    <text evidence="3">The sequence shown here is derived from an EMBL/GenBank/DDBJ whole genome shotgun (WGS) entry which is preliminary data.</text>
</comment>
<gene>
    <name evidence="3" type="ORF">QRT05_01770</name>
</gene>
<dbReference type="PRINTS" id="PR01543">
    <property type="entry name" value="ANATRNSFRASE"/>
</dbReference>
<evidence type="ECO:0000313" key="3">
    <source>
        <dbReference type="EMBL" id="MDM7830049.1"/>
    </source>
</evidence>
<name>A0ABT7S3E0_9CELL</name>
<evidence type="ECO:0000256" key="2">
    <source>
        <dbReference type="RuleBase" id="RU003452"/>
    </source>
</evidence>
<dbReference type="InterPro" id="IPR038765">
    <property type="entry name" value="Papain-like_cys_pep_sf"/>
</dbReference>
<dbReference type="InterPro" id="IPR001447">
    <property type="entry name" value="Arylamine_N-AcTrfase"/>
</dbReference>
<evidence type="ECO:0000313" key="4">
    <source>
        <dbReference type="Proteomes" id="UP001321453"/>
    </source>
</evidence>
<sequence>MDDEWGADRLDLDAYLTRVGASADNDLAAIHRAQLGAVPFENLDVMLGRGVSVDLPDIARKVVDDGRGGYCYEHALLLGAALELLGHDVERRLARIGDPAVQPRPRSHLVLLVREGGETWLADTGFGGGLLEPVPLRDGAVVQQGAWSFRTDLVAGAWRLSERRRGEWVALYTVPPETTYFVDVVGANHVTSTSPTSHFTHGIRVQRKDSQVLRWLTGRVLHIDSPDEPLLERTVEDGELGQVLDDLGLHLPAADVTALVATLPPARTA</sequence>
<proteinExistence type="inferred from homology"/>
<dbReference type="Gene3D" id="3.30.2140.10">
    <property type="entry name" value="Arylamine N-acetyltransferase"/>
    <property type="match status" value="1"/>
</dbReference>
<dbReference type="EMBL" id="JAUCGR010000001">
    <property type="protein sequence ID" value="MDM7830049.1"/>
    <property type="molecule type" value="Genomic_DNA"/>
</dbReference>
<dbReference type="Gene3D" id="2.40.128.150">
    <property type="entry name" value="Cysteine proteinases"/>
    <property type="match status" value="1"/>
</dbReference>
<dbReference type="PANTHER" id="PTHR11786">
    <property type="entry name" value="N-HYDROXYARYLAMINE O-ACETYLTRANSFERASE"/>
    <property type="match status" value="1"/>
</dbReference>
<organism evidence="3 4">
    <name type="scientific">Cellulomonas edaphi</name>
    <dbReference type="NCBI Taxonomy" id="3053468"/>
    <lineage>
        <taxon>Bacteria</taxon>
        <taxon>Bacillati</taxon>
        <taxon>Actinomycetota</taxon>
        <taxon>Actinomycetes</taxon>
        <taxon>Micrococcales</taxon>
        <taxon>Cellulomonadaceae</taxon>
        <taxon>Cellulomonas</taxon>
    </lineage>
</organism>
<comment type="similarity">
    <text evidence="1 2">Belongs to the arylamine N-acetyltransferase family.</text>
</comment>
<keyword evidence="4" id="KW-1185">Reference proteome</keyword>
<accession>A0ABT7S3E0</accession>
<evidence type="ECO:0000256" key="1">
    <source>
        <dbReference type="ARBA" id="ARBA00006547"/>
    </source>
</evidence>
<dbReference type="PANTHER" id="PTHR11786:SF0">
    <property type="entry name" value="ARYLAMINE N-ACETYLTRANSFERASE 4-RELATED"/>
    <property type="match status" value="1"/>
</dbReference>
<dbReference type="SUPFAM" id="SSF54001">
    <property type="entry name" value="Cysteine proteinases"/>
    <property type="match status" value="1"/>
</dbReference>
<reference evidence="3 4" key="1">
    <citation type="submission" date="2023-06" db="EMBL/GenBank/DDBJ databases">
        <title>Cellulomonas sp. MW9 Whole genome sequence.</title>
        <authorList>
            <person name="Park S."/>
        </authorList>
    </citation>
    <scope>NUCLEOTIDE SEQUENCE [LARGE SCALE GENOMIC DNA]</scope>
    <source>
        <strain evidence="3 4">MW9</strain>
    </source>
</reference>
<dbReference type="RefSeq" id="WP_289444660.1">
    <property type="nucleotide sequence ID" value="NZ_JAUCGR010000001.1"/>
</dbReference>
<protein>
    <submittedName>
        <fullName evidence="3">Arylamine N-acetyltransferase</fullName>
    </submittedName>
</protein>